<name>A0AAD4H9J1_9FUNG</name>
<feature type="compositionally biased region" description="Low complexity" evidence="1">
    <location>
        <begin position="87"/>
        <end position="104"/>
    </location>
</feature>
<evidence type="ECO:0000256" key="1">
    <source>
        <dbReference type="SAM" id="MobiDB-lite"/>
    </source>
</evidence>
<feature type="region of interest" description="Disordered" evidence="1">
    <location>
        <begin position="1"/>
        <end position="118"/>
    </location>
</feature>
<dbReference type="AlphaFoldDB" id="A0AAD4H9J1"/>
<comment type="caution">
    <text evidence="2">The sequence shown here is derived from an EMBL/GenBank/DDBJ whole genome shotgun (WGS) entry which is preliminary data.</text>
</comment>
<evidence type="ECO:0000313" key="2">
    <source>
        <dbReference type="EMBL" id="KAG0279059.1"/>
    </source>
</evidence>
<proteinExistence type="predicted"/>
<dbReference type="Proteomes" id="UP001194580">
    <property type="component" value="Unassembled WGS sequence"/>
</dbReference>
<organism evidence="2 3">
    <name type="scientific">Linnemannia exigua</name>
    <dbReference type="NCBI Taxonomy" id="604196"/>
    <lineage>
        <taxon>Eukaryota</taxon>
        <taxon>Fungi</taxon>
        <taxon>Fungi incertae sedis</taxon>
        <taxon>Mucoromycota</taxon>
        <taxon>Mortierellomycotina</taxon>
        <taxon>Mortierellomycetes</taxon>
        <taxon>Mortierellales</taxon>
        <taxon>Mortierellaceae</taxon>
        <taxon>Linnemannia</taxon>
    </lineage>
</organism>
<evidence type="ECO:0000313" key="3">
    <source>
        <dbReference type="Proteomes" id="UP001194580"/>
    </source>
</evidence>
<keyword evidence="3" id="KW-1185">Reference proteome</keyword>
<accession>A0AAD4H9J1</accession>
<feature type="compositionally biased region" description="Basic and acidic residues" evidence="1">
    <location>
        <begin position="1"/>
        <end position="11"/>
    </location>
</feature>
<feature type="compositionally biased region" description="Low complexity" evidence="1">
    <location>
        <begin position="14"/>
        <end position="36"/>
    </location>
</feature>
<reference evidence="2" key="1">
    <citation type="journal article" date="2020" name="Fungal Divers.">
        <title>Resolving the Mortierellaceae phylogeny through synthesis of multi-gene phylogenetics and phylogenomics.</title>
        <authorList>
            <person name="Vandepol N."/>
            <person name="Liber J."/>
            <person name="Desiro A."/>
            <person name="Na H."/>
            <person name="Kennedy M."/>
            <person name="Barry K."/>
            <person name="Grigoriev I.V."/>
            <person name="Miller A.N."/>
            <person name="O'Donnell K."/>
            <person name="Stajich J.E."/>
            <person name="Bonito G."/>
        </authorList>
    </citation>
    <scope>NUCLEOTIDE SEQUENCE</scope>
    <source>
        <strain evidence="2">NRRL 28262</strain>
    </source>
</reference>
<dbReference type="EMBL" id="JAAAIL010000151">
    <property type="protein sequence ID" value="KAG0279059.1"/>
    <property type="molecule type" value="Genomic_DNA"/>
</dbReference>
<gene>
    <name evidence="2" type="ORF">BGZ95_002415</name>
</gene>
<sequence length="118" mass="11748">MSDKTVNDPEGVRAASVGAGAGAAGVAASTTSTTAAGGVGESEQTQTRSFVALPPPPASPTTTIGFLDDPFRSSSQVKVHLDDEKNGGLTSGSSSTRPGTPAGPESLLLPPPAHQHQR</sequence>
<protein>
    <submittedName>
        <fullName evidence="2">Uncharacterized protein</fullName>
    </submittedName>
</protein>
<feature type="compositionally biased region" description="Pro residues" evidence="1">
    <location>
        <begin position="109"/>
        <end position="118"/>
    </location>
</feature>